<proteinExistence type="predicted"/>
<feature type="chain" id="PRO_5004659433" evidence="1">
    <location>
        <begin position="29"/>
        <end position="159"/>
    </location>
</feature>
<gene>
    <name evidence="2" type="ORF">NCAST_32_05210</name>
</gene>
<dbReference type="InterPro" id="IPR006311">
    <property type="entry name" value="TAT_signal"/>
</dbReference>
<protein>
    <submittedName>
        <fullName evidence="2">Uncharacterized protein</fullName>
    </submittedName>
</protein>
<evidence type="ECO:0000256" key="1">
    <source>
        <dbReference type="SAM" id="SignalP"/>
    </source>
</evidence>
<sequence>MTTRRRRVAAVAALIGLAGAGATGTAAAEPAAVTINGDMQVANMSVLHIEAQGQGDGPATGTYTAMGRFGQMPLPVKVTGPVTCLRVNGNTVSLVYPITTAEPVMVFAPDAMAIQITVTKGENGAPNMIGYGTPMPTDMLRDCQPGPTPLMFAGTIDIT</sequence>
<dbReference type="eggNOG" id="ENOG5032BEY">
    <property type="taxonomic scope" value="Bacteria"/>
</dbReference>
<reference evidence="2 3" key="1">
    <citation type="journal article" date="2014" name="BMC Genomics">
        <title>Genome based analysis of type-I polyketide synthase and nonribosomal peptide synthetase gene clusters in seven strains of five representative Nocardia species.</title>
        <authorList>
            <person name="Komaki H."/>
            <person name="Ichikawa N."/>
            <person name="Hosoyama A."/>
            <person name="Takahashi-Nakaguchi A."/>
            <person name="Matsuzawa T."/>
            <person name="Suzuki K."/>
            <person name="Fujita N."/>
            <person name="Gonoi T."/>
        </authorList>
    </citation>
    <scope>NUCLEOTIDE SEQUENCE [LARGE SCALE GENOMIC DNA]</scope>
    <source>
        <strain evidence="2 3">NBRC 15531</strain>
    </source>
</reference>
<dbReference type="PROSITE" id="PS51318">
    <property type="entry name" value="TAT"/>
    <property type="match status" value="1"/>
</dbReference>
<accession>U5ELR0</accession>
<comment type="caution">
    <text evidence="2">The sequence shown here is derived from an EMBL/GenBank/DDBJ whole genome shotgun (WGS) entry which is preliminary data.</text>
</comment>
<evidence type="ECO:0000313" key="2">
    <source>
        <dbReference type="EMBL" id="GAD86034.1"/>
    </source>
</evidence>
<dbReference type="AlphaFoldDB" id="U5ELR0"/>
<keyword evidence="3" id="KW-1185">Reference proteome</keyword>
<keyword evidence="1" id="KW-0732">Signal</keyword>
<evidence type="ECO:0000313" key="3">
    <source>
        <dbReference type="Proteomes" id="UP000017048"/>
    </source>
</evidence>
<dbReference type="EMBL" id="BAFO02000032">
    <property type="protein sequence ID" value="GAD86034.1"/>
    <property type="molecule type" value="Genomic_DNA"/>
</dbReference>
<dbReference type="STRING" id="1824.SAMN05444423_102585"/>
<name>U5ELR0_NOCAS</name>
<dbReference type="GeneID" id="91520026"/>
<feature type="signal peptide" evidence="1">
    <location>
        <begin position="1"/>
        <end position="28"/>
    </location>
</feature>
<dbReference type="RefSeq" id="WP_022566861.1">
    <property type="nucleotide sequence ID" value="NZ_BAFO02000032.1"/>
</dbReference>
<dbReference type="Proteomes" id="UP000017048">
    <property type="component" value="Unassembled WGS sequence"/>
</dbReference>
<organism evidence="2 3">
    <name type="scientific">Nocardia asteroides NBRC 15531</name>
    <dbReference type="NCBI Taxonomy" id="1110697"/>
    <lineage>
        <taxon>Bacteria</taxon>
        <taxon>Bacillati</taxon>
        <taxon>Actinomycetota</taxon>
        <taxon>Actinomycetes</taxon>
        <taxon>Mycobacteriales</taxon>
        <taxon>Nocardiaceae</taxon>
        <taxon>Nocardia</taxon>
    </lineage>
</organism>